<evidence type="ECO:0000256" key="1">
    <source>
        <dbReference type="SAM" id="Phobius"/>
    </source>
</evidence>
<dbReference type="AlphaFoldDB" id="A0AA85AND3"/>
<keyword evidence="1" id="KW-0472">Membrane</keyword>
<keyword evidence="1" id="KW-0812">Transmembrane</keyword>
<proteinExistence type="predicted"/>
<accession>A0AA85AND3</accession>
<feature type="transmembrane region" description="Helical" evidence="1">
    <location>
        <begin position="38"/>
        <end position="71"/>
    </location>
</feature>
<protein>
    <recommendedName>
        <fullName evidence="4">Receptor expression-enhancing protein</fullName>
    </recommendedName>
</protein>
<sequence length="145" mass="16811">MEKLRSYQVRFSEYLEKKNVVTDFLSVCETRSGISKLYLAYGVIVFLTLYLVIGYGTDILTLLVGALYPAYQSHRNSRERRRYKMANLLGCFCFCSTFRSLYSNDGLLLTVISHNKMCFSNLLHDSYFTKWILAYISTLDSTVRS</sequence>
<keyword evidence="1" id="KW-1133">Transmembrane helix</keyword>
<evidence type="ECO:0000313" key="3">
    <source>
        <dbReference type="WBParaSite" id="SMRG1_94480.1"/>
    </source>
</evidence>
<name>A0AA85AND3_9TREM</name>
<reference evidence="3" key="1">
    <citation type="submission" date="2023-11" db="UniProtKB">
        <authorList>
            <consortium name="WormBaseParasite"/>
        </authorList>
    </citation>
    <scope>IDENTIFICATION</scope>
</reference>
<organism evidence="2 3">
    <name type="scientific">Schistosoma margrebowiei</name>
    <dbReference type="NCBI Taxonomy" id="48269"/>
    <lineage>
        <taxon>Eukaryota</taxon>
        <taxon>Metazoa</taxon>
        <taxon>Spiralia</taxon>
        <taxon>Lophotrochozoa</taxon>
        <taxon>Platyhelminthes</taxon>
        <taxon>Trematoda</taxon>
        <taxon>Digenea</taxon>
        <taxon>Strigeidida</taxon>
        <taxon>Schistosomatoidea</taxon>
        <taxon>Schistosomatidae</taxon>
        <taxon>Schistosoma</taxon>
    </lineage>
</organism>
<dbReference type="WBParaSite" id="SMRG1_94480.1">
    <property type="protein sequence ID" value="SMRG1_94480.1"/>
    <property type="gene ID" value="SMRG1_94480"/>
</dbReference>
<dbReference type="Proteomes" id="UP000050790">
    <property type="component" value="Unassembled WGS sequence"/>
</dbReference>
<evidence type="ECO:0008006" key="4">
    <source>
        <dbReference type="Google" id="ProtNLM"/>
    </source>
</evidence>
<evidence type="ECO:0000313" key="2">
    <source>
        <dbReference type="Proteomes" id="UP000050790"/>
    </source>
</evidence>